<sequence>MLEDSNRSSKASQPEMSLSKFSMRFFAKSKYRNWRSFPIDCRRTEEQVKVATAPSGCVSVPRPLANKQKEDFTGLNAKY</sequence>
<name>A0ABV0P000_9TELE</name>
<protein>
    <submittedName>
        <fullName evidence="1">Uncharacterized protein</fullName>
    </submittedName>
</protein>
<proteinExistence type="predicted"/>
<gene>
    <name evidence="1" type="ORF">GOODEAATRI_032871</name>
</gene>
<keyword evidence="2" id="KW-1185">Reference proteome</keyword>
<evidence type="ECO:0000313" key="2">
    <source>
        <dbReference type="Proteomes" id="UP001476798"/>
    </source>
</evidence>
<dbReference type="EMBL" id="JAHRIO010056384">
    <property type="protein sequence ID" value="MEQ2176895.1"/>
    <property type="molecule type" value="Genomic_DNA"/>
</dbReference>
<dbReference type="Proteomes" id="UP001476798">
    <property type="component" value="Unassembled WGS sequence"/>
</dbReference>
<accession>A0ABV0P000</accession>
<reference evidence="1 2" key="1">
    <citation type="submission" date="2021-06" db="EMBL/GenBank/DDBJ databases">
        <authorList>
            <person name="Palmer J.M."/>
        </authorList>
    </citation>
    <scope>NUCLEOTIDE SEQUENCE [LARGE SCALE GENOMIC DNA]</scope>
    <source>
        <strain evidence="1 2">GA_2019</strain>
        <tissue evidence="1">Muscle</tissue>
    </source>
</reference>
<comment type="caution">
    <text evidence="1">The sequence shown here is derived from an EMBL/GenBank/DDBJ whole genome shotgun (WGS) entry which is preliminary data.</text>
</comment>
<organism evidence="1 2">
    <name type="scientific">Goodea atripinnis</name>
    <dbReference type="NCBI Taxonomy" id="208336"/>
    <lineage>
        <taxon>Eukaryota</taxon>
        <taxon>Metazoa</taxon>
        <taxon>Chordata</taxon>
        <taxon>Craniata</taxon>
        <taxon>Vertebrata</taxon>
        <taxon>Euteleostomi</taxon>
        <taxon>Actinopterygii</taxon>
        <taxon>Neopterygii</taxon>
        <taxon>Teleostei</taxon>
        <taxon>Neoteleostei</taxon>
        <taxon>Acanthomorphata</taxon>
        <taxon>Ovalentaria</taxon>
        <taxon>Atherinomorphae</taxon>
        <taxon>Cyprinodontiformes</taxon>
        <taxon>Goodeidae</taxon>
        <taxon>Goodea</taxon>
    </lineage>
</organism>
<evidence type="ECO:0000313" key="1">
    <source>
        <dbReference type="EMBL" id="MEQ2176895.1"/>
    </source>
</evidence>